<dbReference type="InterPro" id="IPR012337">
    <property type="entry name" value="RNaseH-like_sf"/>
</dbReference>
<dbReference type="InterPro" id="IPR036397">
    <property type="entry name" value="RNaseH_sf"/>
</dbReference>
<dbReference type="SUPFAM" id="SSF53098">
    <property type="entry name" value="Ribonuclease H-like"/>
    <property type="match status" value="1"/>
</dbReference>
<proteinExistence type="predicted"/>
<reference evidence="2" key="1">
    <citation type="journal article" date="2019" name="Sci. Rep.">
        <title>Draft genome of Tanacetum cinerariifolium, the natural source of mosquito coil.</title>
        <authorList>
            <person name="Yamashiro T."/>
            <person name="Shiraishi A."/>
            <person name="Satake H."/>
            <person name="Nakayama K."/>
        </authorList>
    </citation>
    <scope>NUCLEOTIDE SEQUENCE</scope>
</reference>
<evidence type="ECO:0000313" key="2">
    <source>
        <dbReference type="EMBL" id="GEU83495.1"/>
    </source>
</evidence>
<dbReference type="GO" id="GO:0003676">
    <property type="term" value="F:nucleic acid binding"/>
    <property type="evidence" value="ECO:0007669"/>
    <property type="project" value="InterPro"/>
</dbReference>
<dbReference type="Gene3D" id="3.30.420.10">
    <property type="entry name" value="Ribonuclease H-like superfamily/Ribonuclease H"/>
    <property type="match status" value="1"/>
</dbReference>
<accession>A0A6L2NFS8</accession>
<comment type="caution">
    <text evidence="2">The sequence shown here is derived from an EMBL/GenBank/DDBJ whole genome shotgun (WGS) entry which is preliminary data.</text>
</comment>
<name>A0A6L2NFS8_TANCI</name>
<dbReference type="AlphaFoldDB" id="A0A6L2NFS8"/>
<feature type="domain" description="Integrase catalytic" evidence="1">
    <location>
        <begin position="1"/>
        <end position="143"/>
    </location>
</feature>
<dbReference type="PROSITE" id="PS50994">
    <property type="entry name" value="INTEGRASE"/>
    <property type="match status" value="1"/>
</dbReference>
<dbReference type="EMBL" id="BKCJ010008695">
    <property type="protein sequence ID" value="GEU83495.1"/>
    <property type="molecule type" value="Genomic_DNA"/>
</dbReference>
<protein>
    <submittedName>
        <fullName evidence="2">Protein NYNRIN-like</fullName>
    </submittedName>
</protein>
<dbReference type="GO" id="GO:0015074">
    <property type="term" value="P:DNA integration"/>
    <property type="evidence" value="ECO:0007669"/>
    <property type="project" value="InterPro"/>
</dbReference>
<dbReference type="PANTHER" id="PTHR48475">
    <property type="entry name" value="RIBONUCLEASE H"/>
    <property type="match status" value="1"/>
</dbReference>
<dbReference type="InterPro" id="IPR001584">
    <property type="entry name" value="Integrase_cat-core"/>
</dbReference>
<gene>
    <name evidence="2" type="ORF">Tci_055473</name>
</gene>
<sequence length="196" mass="22591">MTSSVTKWIEAKPLAKTTAKVVKKFVWDNIVCRYRLSKIIITDNGTNFIHDPFKSWCKKLNIMQINMTVAHPQAKGLVERANRSLMEGIKTRLGREKKGLVDEMPNVLWANRTSLKTSNEETSYSLTYGSEAVIPAKIGMPTHRTMMIKEGSGNKEEMRLNLDLLTERRKAAAIREARYKRKIEQYYNKRVRPCLS</sequence>
<dbReference type="PANTHER" id="PTHR48475:SF2">
    <property type="entry name" value="RIBONUCLEASE H"/>
    <property type="match status" value="1"/>
</dbReference>
<organism evidence="2">
    <name type="scientific">Tanacetum cinerariifolium</name>
    <name type="common">Dalmatian daisy</name>
    <name type="synonym">Chrysanthemum cinerariifolium</name>
    <dbReference type="NCBI Taxonomy" id="118510"/>
    <lineage>
        <taxon>Eukaryota</taxon>
        <taxon>Viridiplantae</taxon>
        <taxon>Streptophyta</taxon>
        <taxon>Embryophyta</taxon>
        <taxon>Tracheophyta</taxon>
        <taxon>Spermatophyta</taxon>
        <taxon>Magnoliopsida</taxon>
        <taxon>eudicotyledons</taxon>
        <taxon>Gunneridae</taxon>
        <taxon>Pentapetalae</taxon>
        <taxon>asterids</taxon>
        <taxon>campanulids</taxon>
        <taxon>Asterales</taxon>
        <taxon>Asteraceae</taxon>
        <taxon>Asteroideae</taxon>
        <taxon>Anthemideae</taxon>
        <taxon>Anthemidinae</taxon>
        <taxon>Tanacetum</taxon>
    </lineage>
</organism>
<evidence type="ECO:0000259" key="1">
    <source>
        <dbReference type="PROSITE" id="PS50994"/>
    </source>
</evidence>